<protein>
    <recommendedName>
        <fullName evidence="9">Amino acid permease/ SLC12A domain-containing protein</fullName>
    </recommendedName>
</protein>
<sequence>MVGSSSASDASAAVESKTIAEQVRAGYAEDDEGIQMTEGAVAHRWQGTAADKKDMSQLGRVQELRRNFQFMSILGFGCTLIATWEVLVTTLLTSLTDGGTAGLLWGFIIVTIGFSFVYLSIAEMASMAPTSGGQYHWVSEFAPKPAQKFLSYIVGWLCFTGWQCAITSITFLAGTIIQGLIVLSNPDTYVAQPWQGTLLIIAITCFAIFFNTVLSKKLPLVEGLLLVLHVLGAFAIIITLWVLAPTADAKTVWTEFTNAGAWNSDGTATMVGLLSPIISMIGFDCVVHMSEEVKDAGSTLPKALLWSVAFNAALGFLMAVTLCFCLGDVTSILSTATGYPFIQVFYNVTHSYAGASVMTSILILTLTSAAIAEVATASRQLWSFARDKGVPGYRWLSKITPGSNIPLNAVLVSLTVTSLLSLINIGSTAALNAILALTTCSLLASYMIVISCVLIKRMRGRPLPDSHFSLGRWGIPVNILALCYLAPVFVFSFFPAATPVTPSTMNWAIVMFTGIMGFATIYYVAVGHKHYVPPVALVMRDIYEQ</sequence>
<feature type="transmembrane region" description="Helical" evidence="6">
    <location>
        <begin position="149"/>
        <end position="182"/>
    </location>
</feature>
<dbReference type="PANTHER" id="PTHR45649">
    <property type="entry name" value="AMINO-ACID PERMEASE BAT1"/>
    <property type="match status" value="1"/>
</dbReference>
<feature type="transmembrane region" description="Helical" evidence="6">
    <location>
        <begin position="267"/>
        <end position="287"/>
    </location>
</feature>
<dbReference type="GO" id="GO:0016020">
    <property type="term" value="C:membrane"/>
    <property type="evidence" value="ECO:0007669"/>
    <property type="project" value="UniProtKB-SubCell"/>
</dbReference>
<dbReference type="PIRSF" id="PIRSF006060">
    <property type="entry name" value="AA_transporter"/>
    <property type="match status" value="1"/>
</dbReference>
<feature type="transmembrane region" description="Helical" evidence="6">
    <location>
        <begin position="353"/>
        <end position="376"/>
    </location>
</feature>
<feature type="transmembrane region" description="Helical" evidence="6">
    <location>
        <begin position="70"/>
        <end position="92"/>
    </location>
</feature>
<dbReference type="PANTHER" id="PTHR45649:SF41">
    <property type="entry name" value="TRANSPORTER, PUTATIVE (EUROFUNG)-RELATED"/>
    <property type="match status" value="1"/>
</dbReference>
<comment type="caution">
    <text evidence="7">The sequence shown here is derived from an EMBL/GenBank/DDBJ whole genome shotgun (WGS) entry which is preliminary data.</text>
</comment>
<reference evidence="7 8" key="1">
    <citation type="submission" date="2017-03" db="EMBL/GenBank/DDBJ databases">
        <title>Genomes of endolithic fungi from Antarctica.</title>
        <authorList>
            <person name="Coleine C."/>
            <person name="Masonjones S."/>
            <person name="Stajich J.E."/>
        </authorList>
    </citation>
    <scope>NUCLEOTIDE SEQUENCE [LARGE SCALE GENOMIC DNA]</scope>
    <source>
        <strain evidence="7 8">CCFEE 5311</strain>
    </source>
</reference>
<keyword evidence="5 6" id="KW-0472">Membrane</keyword>
<feature type="transmembrane region" description="Helical" evidence="6">
    <location>
        <begin position="429"/>
        <end position="455"/>
    </location>
</feature>
<dbReference type="Gene3D" id="1.20.1740.10">
    <property type="entry name" value="Amino acid/polyamine transporter I"/>
    <property type="match status" value="1"/>
</dbReference>
<feature type="transmembrane region" description="Helical" evidence="6">
    <location>
        <begin position="194"/>
        <end position="214"/>
    </location>
</feature>
<evidence type="ECO:0000256" key="5">
    <source>
        <dbReference type="ARBA" id="ARBA00023136"/>
    </source>
</evidence>
<dbReference type="AlphaFoldDB" id="A0A4U0TSJ5"/>
<dbReference type="Proteomes" id="UP000310066">
    <property type="component" value="Unassembled WGS sequence"/>
</dbReference>
<gene>
    <name evidence="7" type="ORF">B0A54_17319</name>
</gene>
<evidence type="ECO:0008006" key="9">
    <source>
        <dbReference type="Google" id="ProtNLM"/>
    </source>
</evidence>
<feature type="transmembrane region" description="Helical" evidence="6">
    <location>
        <begin position="405"/>
        <end position="423"/>
    </location>
</feature>
<dbReference type="Pfam" id="PF13520">
    <property type="entry name" value="AA_permease_2"/>
    <property type="match status" value="1"/>
</dbReference>
<evidence type="ECO:0000256" key="2">
    <source>
        <dbReference type="ARBA" id="ARBA00022448"/>
    </source>
</evidence>
<feature type="transmembrane region" description="Helical" evidence="6">
    <location>
        <begin position="475"/>
        <end position="494"/>
    </location>
</feature>
<proteinExistence type="predicted"/>
<evidence type="ECO:0000313" key="8">
    <source>
        <dbReference type="Proteomes" id="UP000310066"/>
    </source>
</evidence>
<keyword evidence="2" id="KW-0813">Transport</keyword>
<feature type="transmembrane region" description="Helical" evidence="6">
    <location>
        <begin position="104"/>
        <end position="128"/>
    </location>
</feature>
<keyword evidence="4 6" id="KW-1133">Transmembrane helix</keyword>
<feature type="transmembrane region" description="Helical" evidence="6">
    <location>
        <begin position="506"/>
        <end position="525"/>
    </location>
</feature>
<keyword evidence="3 6" id="KW-0812">Transmembrane</keyword>
<name>A0A4U0TSJ5_9PEZI</name>
<evidence type="ECO:0000313" key="7">
    <source>
        <dbReference type="EMBL" id="TKA25140.1"/>
    </source>
</evidence>
<evidence type="ECO:0000256" key="4">
    <source>
        <dbReference type="ARBA" id="ARBA00022989"/>
    </source>
</evidence>
<dbReference type="STRING" id="329885.A0A4U0TSJ5"/>
<organism evidence="7 8">
    <name type="scientific">Friedmanniomyces endolithicus</name>
    <dbReference type="NCBI Taxonomy" id="329885"/>
    <lineage>
        <taxon>Eukaryota</taxon>
        <taxon>Fungi</taxon>
        <taxon>Dikarya</taxon>
        <taxon>Ascomycota</taxon>
        <taxon>Pezizomycotina</taxon>
        <taxon>Dothideomycetes</taxon>
        <taxon>Dothideomycetidae</taxon>
        <taxon>Mycosphaerellales</taxon>
        <taxon>Teratosphaeriaceae</taxon>
        <taxon>Friedmanniomyces</taxon>
    </lineage>
</organism>
<evidence type="ECO:0000256" key="6">
    <source>
        <dbReference type="SAM" id="Phobius"/>
    </source>
</evidence>
<evidence type="ECO:0000256" key="1">
    <source>
        <dbReference type="ARBA" id="ARBA00004141"/>
    </source>
</evidence>
<comment type="subcellular location">
    <subcellularLocation>
        <location evidence="1">Membrane</location>
        <topology evidence="1">Multi-pass membrane protein</topology>
    </subcellularLocation>
</comment>
<feature type="transmembrane region" description="Helical" evidence="6">
    <location>
        <begin position="308"/>
        <end position="333"/>
    </location>
</feature>
<evidence type="ECO:0000256" key="3">
    <source>
        <dbReference type="ARBA" id="ARBA00022692"/>
    </source>
</evidence>
<dbReference type="InterPro" id="IPR002293">
    <property type="entry name" value="AA/rel_permease1"/>
</dbReference>
<feature type="transmembrane region" description="Helical" evidence="6">
    <location>
        <begin position="226"/>
        <end position="247"/>
    </location>
</feature>
<dbReference type="OrthoDB" id="3257095at2759"/>
<dbReference type="EMBL" id="NAJP01000164">
    <property type="protein sequence ID" value="TKA25140.1"/>
    <property type="molecule type" value="Genomic_DNA"/>
</dbReference>
<accession>A0A4U0TSJ5</accession>
<dbReference type="GO" id="GO:0022857">
    <property type="term" value="F:transmembrane transporter activity"/>
    <property type="evidence" value="ECO:0007669"/>
    <property type="project" value="InterPro"/>
</dbReference>